<dbReference type="GO" id="GO:0000159">
    <property type="term" value="C:protein phosphatase type 2A complex"/>
    <property type="evidence" value="ECO:0007669"/>
    <property type="project" value="TreeGrafter"/>
</dbReference>
<dbReference type="WBParaSite" id="ECPE_0001725801-mRNA-1">
    <property type="protein sequence ID" value="ECPE_0001725801-mRNA-1"/>
    <property type="gene ID" value="ECPE_0001725801"/>
</dbReference>
<dbReference type="EMBL" id="UZAN01068051">
    <property type="protein sequence ID" value="VDP94503.1"/>
    <property type="molecule type" value="Genomic_DNA"/>
</dbReference>
<sequence>MEAADESLFPIAILIDELRNDEMQTRLASVKKLTTIALALGPERTRNELIPFLAEIIYDEDEVLREMAQQLAEFVPLVGGSEYVHCLLPPLEGLASVEETVVREKAIETLRSLAPSFSPKVSLSTQYSKFLFKFGEKCHTSELVFISDSAVCTHYAEKLRHQLKSLKIEVVKQRDQTKSLIHLSQKLHVYLIMNPVQDPGSLKNK</sequence>
<keyword evidence="4" id="KW-1185">Reference proteome</keyword>
<keyword evidence="1" id="KW-0677">Repeat</keyword>
<feature type="repeat" description="HEAT" evidence="2">
    <location>
        <begin position="10"/>
        <end position="48"/>
    </location>
</feature>
<proteinExistence type="predicted"/>
<reference evidence="3 4" key="2">
    <citation type="submission" date="2018-11" db="EMBL/GenBank/DDBJ databases">
        <authorList>
            <consortium name="Pathogen Informatics"/>
        </authorList>
    </citation>
    <scope>NUCLEOTIDE SEQUENCE [LARGE SCALE GENOMIC DNA]</scope>
    <source>
        <strain evidence="3 4">Egypt</strain>
    </source>
</reference>
<dbReference type="SUPFAM" id="SSF48371">
    <property type="entry name" value="ARM repeat"/>
    <property type="match status" value="1"/>
</dbReference>
<organism evidence="5">
    <name type="scientific">Echinostoma caproni</name>
    <dbReference type="NCBI Taxonomy" id="27848"/>
    <lineage>
        <taxon>Eukaryota</taxon>
        <taxon>Metazoa</taxon>
        <taxon>Spiralia</taxon>
        <taxon>Lophotrochozoa</taxon>
        <taxon>Platyhelminthes</taxon>
        <taxon>Trematoda</taxon>
        <taxon>Digenea</taxon>
        <taxon>Plagiorchiida</taxon>
        <taxon>Echinostomata</taxon>
        <taxon>Echinostomatoidea</taxon>
        <taxon>Echinostomatidae</taxon>
        <taxon>Echinostoma</taxon>
    </lineage>
</organism>
<evidence type="ECO:0000256" key="2">
    <source>
        <dbReference type="PROSITE-ProRule" id="PRU00103"/>
    </source>
</evidence>
<reference evidence="5" key="1">
    <citation type="submission" date="2016-06" db="UniProtKB">
        <authorList>
            <consortium name="WormBaseParasite"/>
        </authorList>
    </citation>
    <scope>IDENTIFICATION</scope>
</reference>
<dbReference type="InterPro" id="IPR016024">
    <property type="entry name" value="ARM-type_fold"/>
</dbReference>
<dbReference type="GO" id="GO:0005829">
    <property type="term" value="C:cytosol"/>
    <property type="evidence" value="ECO:0007669"/>
    <property type="project" value="TreeGrafter"/>
</dbReference>
<protein>
    <submittedName>
        <fullName evidence="5">PPP4R1</fullName>
    </submittedName>
</protein>
<accession>A0A183BDC9</accession>
<dbReference type="InterPro" id="IPR051023">
    <property type="entry name" value="PP2A_Regulatory_Subunit_A"/>
</dbReference>
<dbReference type="GO" id="GO:0019888">
    <property type="term" value="F:protein phosphatase regulator activity"/>
    <property type="evidence" value="ECO:0007669"/>
    <property type="project" value="TreeGrafter"/>
</dbReference>
<dbReference type="GO" id="GO:0005634">
    <property type="term" value="C:nucleus"/>
    <property type="evidence" value="ECO:0007669"/>
    <property type="project" value="TreeGrafter"/>
</dbReference>
<dbReference type="AlphaFoldDB" id="A0A183BDC9"/>
<evidence type="ECO:0000313" key="4">
    <source>
        <dbReference type="Proteomes" id="UP000272942"/>
    </source>
</evidence>
<dbReference type="PANTHER" id="PTHR10648">
    <property type="entry name" value="SERINE/THREONINE-PROTEIN PHOSPHATASE PP2A 65 KDA REGULATORY SUBUNIT"/>
    <property type="match status" value="1"/>
</dbReference>
<dbReference type="OrthoDB" id="340346at2759"/>
<gene>
    <name evidence="3" type="ORF">ECPE_LOCUS17214</name>
</gene>
<dbReference type="Gene3D" id="1.25.10.10">
    <property type="entry name" value="Leucine-rich Repeat Variant"/>
    <property type="match status" value="1"/>
</dbReference>
<dbReference type="InterPro" id="IPR021133">
    <property type="entry name" value="HEAT_type_2"/>
</dbReference>
<name>A0A183BDC9_9TREM</name>
<feature type="repeat" description="HEAT" evidence="2">
    <location>
        <begin position="87"/>
        <end position="125"/>
    </location>
</feature>
<evidence type="ECO:0000313" key="5">
    <source>
        <dbReference type="WBParaSite" id="ECPE_0001725801-mRNA-1"/>
    </source>
</evidence>
<evidence type="ECO:0000313" key="3">
    <source>
        <dbReference type="EMBL" id="VDP94503.1"/>
    </source>
</evidence>
<evidence type="ECO:0000256" key="1">
    <source>
        <dbReference type="ARBA" id="ARBA00022737"/>
    </source>
</evidence>
<dbReference type="Proteomes" id="UP000272942">
    <property type="component" value="Unassembled WGS sequence"/>
</dbReference>
<dbReference type="PANTHER" id="PTHR10648:SF4">
    <property type="entry name" value="PROTEIN PHOSPHATASE 2 (FORMERLY 2A), REGULATORY SUBUNIT A, BETA ISOFORM-RELATED"/>
    <property type="match status" value="1"/>
</dbReference>
<dbReference type="InterPro" id="IPR011989">
    <property type="entry name" value="ARM-like"/>
</dbReference>
<dbReference type="PROSITE" id="PS50077">
    <property type="entry name" value="HEAT_REPEAT"/>
    <property type="match status" value="2"/>
</dbReference>